<evidence type="ECO:0000313" key="4">
    <source>
        <dbReference type="Proteomes" id="UP000001861"/>
    </source>
</evidence>
<organism evidence="3 4">
    <name type="scientific">Coprinopsis cinerea (strain Okayama-7 / 130 / ATCC MYA-4618 / FGSC 9003)</name>
    <name type="common">Inky cap fungus</name>
    <name type="synonym">Hormographiella aspergillata</name>
    <dbReference type="NCBI Taxonomy" id="240176"/>
    <lineage>
        <taxon>Eukaryota</taxon>
        <taxon>Fungi</taxon>
        <taxon>Dikarya</taxon>
        <taxon>Basidiomycota</taxon>
        <taxon>Agaricomycotina</taxon>
        <taxon>Agaricomycetes</taxon>
        <taxon>Agaricomycetidae</taxon>
        <taxon>Agaricales</taxon>
        <taxon>Agaricineae</taxon>
        <taxon>Psathyrellaceae</taxon>
        <taxon>Coprinopsis</taxon>
    </lineage>
</organism>
<dbReference type="HOGENOM" id="CLU_2527369_0_0_1"/>
<keyword evidence="1" id="KW-1133">Transmembrane helix</keyword>
<gene>
    <name evidence="3" type="ORF">CC1G_06459</name>
</gene>
<dbReference type="KEGG" id="cci:CC1G_06459"/>
<dbReference type="SUPFAM" id="SSF58038">
    <property type="entry name" value="SNARE fusion complex"/>
    <property type="match status" value="1"/>
</dbReference>
<dbReference type="EMBL" id="AACS02000012">
    <property type="protein sequence ID" value="EAU86698.2"/>
    <property type="molecule type" value="Genomic_DNA"/>
</dbReference>
<protein>
    <recommendedName>
        <fullName evidence="2">t-SNARE coiled-coil homology domain-containing protein</fullName>
    </recommendedName>
</protein>
<keyword evidence="1" id="KW-0472">Membrane</keyword>
<evidence type="ECO:0000256" key="1">
    <source>
        <dbReference type="SAM" id="Phobius"/>
    </source>
</evidence>
<dbReference type="PROSITE" id="PS50192">
    <property type="entry name" value="T_SNARE"/>
    <property type="match status" value="1"/>
</dbReference>
<keyword evidence="4" id="KW-1185">Reference proteome</keyword>
<reference evidence="3 4" key="1">
    <citation type="journal article" date="2010" name="Proc. Natl. Acad. Sci. U.S.A.">
        <title>Insights into evolution of multicellular fungi from the assembled chromosomes of the mushroom Coprinopsis cinerea (Coprinus cinereus).</title>
        <authorList>
            <person name="Stajich J.E."/>
            <person name="Wilke S.K."/>
            <person name="Ahren D."/>
            <person name="Au C.H."/>
            <person name="Birren B.W."/>
            <person name="Borodovsky M."/>
            <person name="Burns C."/>
            <person name="Canback B."/>
            <person name="Casselton L.A."/>
            <person name="Cheng C.K."/>
            <person name="Deng J."/>
            <person name="Dietrich F.S."/>
            <person name="Fargo D.C."/>
            <person name="Farman M.L."/>
            <person name="Gathman A.C."/>
            <person name="Goldberg J."/>
            <person name="Guigo R."/>
            <person name="Hoegger P.J."/>
            <person name="Hooker J.B."/>
            <person name="Huggins A."/>
            <person name="James T.Y."/>
            <person name="Kamada T."/>
            <person name="Kilaru S."/>
            <person name="Kodira C."/>
            <person name="Kues U."/>
            <person name="Kupfer D."/>
            <person name="Kwan H.S."/>
            <person name="Lomsadze A."/>
            <person name="Li W."/>
            <person name="Lilly W.W."/>
            <person name="Ma L.J."/>
            <person name="Mackey A.J."/>
            <person name="Manning G."/>
            <person name="Martin F."/>
            <person name="Muraguchi H."/>
            <person name="Natvig D.O."/>
            <person name="Palmerini H."/>
            <person name="Ramesh M.A."/>
            <person name="Rehmeyer C.J."/>
            <person name="Roe B.A."/>
            <person name="Shenoy N."/>
            <person name="Stanke M."/>
            <person name="Ter-Hovhannisyan V."/>
            <person name="Tunlid A."/>
            <person name="Velagapudi R."/>
            <person name="Vision T.J."/>
            <person name="Zeng Q."/>
            <person name="Zolan M.E."/>
            <person name="Pukkila P.J."/>
        </authorList>
    </citation>
    <scope>NUCLEOTIDE SEQUENCE [LARGE SCALE GENOMIC DNA]</scope>
    <source>
        <strain evidence="4">Okayama-7 / 130 / ATCC MYA-4618 / FGSC 9003</strain>
    </source>
</reference>
<dbReference type="Pfam" id="PF05739">
    <property type="entry name" value="SNARE"/>
    <property type="match status" value="1"/>
</dbReference>
<feature type="domain" description="T-SNARE coiled-coil homology" evidence="2">
    <location>
        <begin position="1"/>
        <end position="36"/>
    </location>
</feature>
<comment type="caution">
    <text evidence="3">The sequence shown here is derived from an EMBL/GenBank/DDBJ whole genome shotgun (WGS) entry which is preliminary data.</text>
</comment>
<keyword evidence="1" id="KW-0812">Transmembrane</keyword>
<name>A8NN65_COPC7</name>
<dbReference type="Gene3D" id="1.20.5.110">
    <property type="match status" value="1"/>
</dbReference>
<evidence type="ECO:0000259" key="2">
    <source>
        <dbReference type="PROSITE" id="PS50192"/>
    </source>
</evidence>
<dbReference type="InterPro" id="IPR000727">
    <property type="entry name" value="T_SNARE_dom"/>
</dbReference>
<dbReference type="InParanoid" id="A8NN65"/>
<dbReference type="VEuPathDB" id="FungiDB:CC1G_06459"/>
<dbReference type="GeneID" id="6011582"/>
<dbReference type="AlphaFoldDB" id="A8NN65"/>
<accession>A8NN65</accession>
<dbReference type="RefSeq" id="XP_001835056.2">
    <property type="nucleotide sequence ID" value="XM_001835004.2"/>
</dbReference>
<proteinExistence type="predicted"/>
<evidence type="ECO:0000313" key="3">
    <source>
        <dbReference type="EMBL" id="EAU86698.2"/>
    </source>
</evidence>
<dbReference type="Proteomes" id="UP000001861">
    <property type="component" value="Unassembled WGS sequence"/>
</dbReference>
<feature type="transmembrane region" description="Helical" evidence="1">
    <location>
        <begin position="48"/>
        <end position="70"/>
    </location>
</feature>
<sequence>MCPLVEQQGEIIDSIETQVDKVQADTRAGYEQTKLASKWAAAARKKRWICFFIIAIAVLAIVGGVVGGIVGRRTKFPLFQFRVL</sequence>
<dbReference type="OrthoDB" id="10255013at2759"/>
<dbReference type="STRING" id="240176.A8NN65"/>